<proteinExistence type="predicted"/>
<dbReference type="Proteomes" id="UP000629371">
    <property type="component" value="Unassembled WGS sequence"/>
</dbReference>
<evidence type="ECO:0000256" key="1">
    <source>
        <dbReference type="SAM" id="MobiDB-lite"/>
    </source>
</evidence>
<protein>
    <submittedName>
        <fullName evidence="3">DUF5519 family protein</fullName>
    </submittedName>
</protein>
<accession>A0ABS1N017</accession>
<dbReference type="InterPro" id="IPR040841">
    <property type="entry name" value="Luciferase_dom"/>
</dbReference>
<sequence>MNLAEHANARLADWPALSRGRACCGARHCLCAGAQEIVHFHGGNEVDVHLTHGMIERLRPALRKSSAVKLSTASGWITVRLEAGSDIDLLATLVSAALLATGSRPELAETVPTDPCTLGSPQSLRRRPGWRARRPMRWCRTGKAPDGITAPADRPAT</sequence>
<organism evidence="3 4">
    <name type="scientific">Streptomyces siderophoricus</name>
    <dbReference type="NCBI Taxonomy" id="2802281"/>
    <lineage>
        <taxon>Bacteria</taxon>
        <taxon>Bacillati</taxon>
        <taxon>Actinomycetota</taxon>
        <taxon>Actinomycetes</taxon>
        <taxon>Kitasatosporales</taxon>
        <taxon>Streptomycetaceae</taxon>
        <taxon>Streptomyces</taxon>
    </lineage>
</organism>
<reference evidence="3 4" key="1">
    <citation type="submission" date="2021-01" db="EMBL/GenBank/DDBJ databases">
        <title>WGS of actinomycetes isolated from Thailand.</title>
        <authorList>
            <person name="Thawai C."/>
        </authorList>
    </citation>
    <scope>NUCLEOTIDE SEQUENCE [LARGE SCALE GENOMIC DNA]</scope>
    <source>
        <strain evidence="3 4">CH9-7</strain>
    </source>
</reference>
<gene>
    <name evidence="3" type="ORF">JK360_29385</name>
</gene>
<feature type="domain" description="Luciferase" evidence="2">
    <location>
        <begin position="35"/>
        <end position="97"/>
    </location>
</feature>
<name>A0ABS1N017_9ACTN</name>
<dbReference type="EMBL" id="JAERRI010000019">
    <property type="protein sequence ID" value="MBL1093395.1"/>
    <property type="molecule type" value="Genomic_DNA"/>
</dbReference>
<feature type="region of interest" description="Disordered" evidence="1">
    <location>
        <begin position="110"/>
        <end position="132"/>
    </location>
</feature>
<evidence type="ECO:0000259" key="2">
    <source>
        <dbReference type="Pfam" id="PF17648"/>
    </source>
</evidence>
<comment type="caution">
    <text evidence="3">The sequence shown here is derived from an EMBL/GenBank/DDBJ whole genome shotgun (WGS) entry which is preliminary data.</text>
</comment>
<keyword evidence="4" id="KW-1185">Reference proteome</keyword>
<evidence type="ECO:0000313" key="3">
    <source>
        <dbReference type="EMBL" id="MBL1093395.1"/>
    </source>
</evidence>
<dbReference type="RefSeq" id="WP_201809158.1">
    <property type="nucleotide sequence ID" value="NZ_JAERRI010000019.1"/>
</dbReference>
<evidence type="ECO:0000313" key="4">
    <source>
        <dbReference type="Proteomes" id="UP000629371"/>
    </source>
</evidence>
<dbReference type="Pfam" id="PF17648">
    <property type="entry name" value="Luciferase"/>
    <property type="match status" value="1"/>
</dbReference>